<organism evidence="2 3">
    <name type="scientific">Thalictrum thalictroides</name>
    <name type="common">Rue-anemone</name>
    <name type="synonym">Anemone thalictroides</name>
    <dbReference type="NCBI Taxonomy" id="46969"/>
    <lineage>
        <taxon>Eukaryota</taxon>
        <taxon>Viridiplantae</taxon>
        <taxon>Streptophyta</taxon>
        <taxon>Embryophyta</taxon>
        <taxon>Tracheophyta</taxon>
        <taxon>Spermatophyta</taxon>
        <taxon>Magnoliopsida</taxon>
        <taxon>Ranunculales</taxon>
        <taxon>Ranunculaceae</taxon>
        <taxon>Thalictroideae</taxon>
        <taxon>Thalictrum</taxon>
    </lineage>
</organism>
<feature type="region of interest" description="Disordered" evidence="1">
    <location>
        <begin position="194"/>
        <end position="236"/>
    </location>
</feature>
<feature type="compositionally biased region" description="Polar residues" evidence="1">
    <location>
        <begin position="57"/>
        <end position="82"/>
    </location>
</feature>
<name>A0A7J6V4R4_THATH</name>
<evidence type="ECO:0000256" key="1">
    <source>
        <dbReference type="SAM" id="MobiDB-lite"/>
    </source>
</evidence>
<reference evidence="2 3" key="1">
    <citation type="submission" date="2020-06" db="EMBL/GenBank/DDBJ databases">
        <title>Transcriptomic and genomic resources for Thalictrum thalictroides and T. hernandezii: Facilitating candidate gene discovery in an emerging model plant lineage.</title>
        <authorList>
            <person name="Arias T."/>
            <person name="Riano-Pachon D.M."/>
            <person name="Di Stilio V.S."/>
        </authorList>
    </citation>
    <scope>NUCLEOTIDE SEQUENCE [LARGE SCALE GENOMIC DNA]</scope>
    <source>
        <strain evidence="3">cv. WT478/WT964</strain>
        <tissue evidence="2">Leaves</tissue>
    </source>
</reference>
<sequence>MAHVKKVNVEDKSKSKSLIEGVSSSTPKLPPATLPKFNTSSKIRPHSAVKLAPEPQFVTTSSNPKISSTPNNWVATKKQSGRGSKGKEVTEVFAPSPFMYLGPNGEGVSVMTNDSAFKDPLVSRAVNEGTVLGADASVVQKQTEQQVRDLTQVLVVKKNEANVLAKTLAEEQNNHNNHRLTYEAWKARCDDLTSQLNDLGSPEEGETQEMEDPAVTPKDSLIGPVESTDPVIMQTD</sequence>
<dbReference type="Proteomes" id="UP000554482">
    <property type="component" value="Unassembled WGS sequence"/>
</dbReference>
<evidence type="ECO:0000313" key="2">
    <source>
        <dbReference type="EMBL" id="KAF5179966.1"/>
    </source>
</evidence>
<feature type="compositionally biased region" description="Acidic residues" evidence="1">
    <location>
        <begin position="201"/>
        <end position="212"/>
    </location>
</feature>
<comment type="caution">
    <text evidence="2">The sequence shown here is derived from an EMBL/GenBank/DDBJ whole genome shotgun (WGS) entry which is preliminary data.</text>
</comment>
<keyword evidence="3" id="KW-1185">Reference proteome</keyword>
<dbReference type="AlphaFoldDB" id="A0A7J6V4R4"/>
<evidence type="ECO:0000313" key="3">
    <source>
        <dbReference type="Proteomes" id="UP000554482"/>
    </source>
</evidence>
<proteinExistence type="predicted"/>
<accession>A0A7J6V4R4</accession>
<feature type="region of interest" description="Disordered" evidence="1">
    <location>
        <begin position="1"/>
        <end position="88"/>
    </location>
</feature>
<gene>
    <name evidence="2" type="ORF">FRX31_030448</name>
</gene>
<protein>
    <submittedName>
        <fullName evidence="2">Uncharacterized protein</fullName>
    </submittedName>
</protein>
<dbReference type="EMBL" id="JABWDY010038067">
    <property type="protein sequence ID" value="KAF5179966.1"/>
    <property type="molecule type" value="Genomic_DNA"/>
</dbReference>